<dbReference type="Proteomes" id="UP000431684">
    <property type="component" value="Unassembled WGS sequence"/>
</dbReference>
<sequence length="209" mass="24484">MSRLPRLLLPGVPLHIIQRGHNRQPCFFIDSDYLVYLEWLSKHASAVACSIHAYVLMTNHVHILASFDDVMLAPELMRRLGQQYTRYLNKRLGRTGSIWEGRYWSHPVPTERYLLTCQRYVEANPVRAAMCWHQRDYRWSSYLGNAGLGTDRLLCPHELYLRLGLSDVERHLNYQRLSDEALHQDELARFRSLMKETAPRGRPRKIAGI</sequence>
<dbReference type="SMART" id="SM01321">
    <property type="entry name" value="Y1_Tnp"/>
    <property type="match status" value="1"/>
</dbReference>
<organism evidence="2 3">
    <name type="scientific">Pseudoduganella dura</name>
    <dbReference type="NCBI Taxonomy" id="321982"/>
    <lineage>
        <taxon>Bacteria</taxon>
        <taxon>Pseudomonadati</taxon>
        <taxon>Pseudomonadota</taxon>
        <taxon>Betaproteobacteria</taxon>
        <taxon>Burkholderiales</taxon>
        <taxon>Oxalobacteraceae</taxon>
        <taxon>Telluria group</taxon>
        <taxon>Pseudoduganella</taxon>
    </lineage>
</organism>
<proteinExistence type="predicted"/>
<dbReference type="GO" id="GO:0003677">
    <property type="term" value="F:DNA binding"/>
    <property type="evidence" value="ECO:0007669"/>
    <property type="project" value="InterPro"/>
</dbReference>
<feature type="domain" description="Transposase IS200-like" evidence="1">
    <location>
        <begin position="9"/>
        <end position="124"/>
    </location>
</feature>
<accession>A0A6I3XGS3</accession>
<protein>
    <submittedName>
        <fullName evidence="2">Transposase</fullName>
    </submittedName>
</protein>
<evidence type="ECO:0000313" key="2">
    <source>
        <dbReference type="EMBL" id="MUI14736.1"/>
    </source>
</evidence>
<dbReference type="Gene3D" id="3.30.70.1290">
    <property type="entry name" value="Transposase IS200-like"/>
    <property type="match status" value="1"/>
</dbReference>
<comment type="caution">
    <text evidence="2">The sequence shown here is derived from an EMBL/GenBank/DDBJ whole genome shotgun (WGS) entry which is preliminary data.</text>
</comment>
<dbReference type="RefSeq" id="WP_155710512.1">
    <property type="nucleotide sequence ID" value="NZ_BMWU01000019.1"/>
</dbReference>
<keyword evidence="3" id="KW-1185">Reference proteome</keyword>
<dbReference type="AlphaFoldDB" id="A0A6I3XGS3"/>
<name>A0A6I3XGS3_9BURK</name>
<dbReference type="SUPFAM" id="SSF143422">
    <property type="entry name" value="Transposase IS200-like"/>
    <property type="match status" value="1"/>
</dbReference>
<dbReference type="OrthoDB" id="9814067at2"/>
<dbReference type="PANTHER" id="PTHR34322">
    <property type="entry name" value="TRANSPOSASE, Y1_TNP DOMAIN-CONTAINING"/>
    <property type="match status" value="1"/>
</dbReference>
<dbReference type="InterPro" id="IPR036515">
    <property type="entry name" value="Transposase_17_sf"/>
</dbReference>
<dbReference type="PANTHER" id="PTHR34322:SF2">
    <property type="entry name" value="TRANSPOSASE IS200-LIKE DOMAIN-CONTAINING PROTEIN"/>
    <property type="match status" value="1"/>
</dbReference>
<dbReference type="GO" id="GO:0006313">
    <property type="term" value="P:DNA transposition"/>
    <property type="evidence" value="ECO:0007669"/>
    <property type="project" value="InterPro"/>
</dbReference>
<reference evidence="2 3" key="1">
    <citation type="submission" date="2019-11" db="EMBL/GenBank/DDBJ databases">
        <title>Draft Genome Sequences of Six Type Strains of the Genus Massilia.</title>
        <authorList>
            <person name="Miess H."/>
            <person name="Frediansyah A."/>
            <person name="Goeker M."/>
            <person name="Gross H."/>
        </authorList>
    </citation>
    <scope>NUCLEOTIDE SEQUENCE [LARGE SCALE GENOMIC DNA]</scope>
    <source>
        <strain evidence="2 3">DSM 17513</strain>
    </source>
</reference>
<dbReference type="Pfam" id="PF01797">
    <property type="entry name" value="Y1_Tnp"/>
    <property type="match status" value="1"/>
</dbReference>
<evidence type="ECO:0000259" key="1">
    <source>
        <dbReference type="SMART" id="SM01321"/>
    </source>
</evidence>
<dbReference type="InterPro" id="IPR002686">
    <property type="entry name" value="Transposase_17"/>
</dbReference>
<dbReference type="GO" id="GO:0004803">
    <property type="term" value="F:transposase activity"/>
    <property type="evidence" value="ECO:0007669"/>
    <property type="project" value="InterPro"/>
</dbReference>
<evidence type="ECO:0000313" key="3">
    <source>
        <dbReference type="Proteomes" id="UP000431684"/>
    </source>
</evidence>
<gene>
    <name evidence="2" type="ORF">GJV26_20050</name>
</gene>
<dbReference type="EMBL" id="WNWM01000002">
    <property type="protein sequence ID" value="MUI14736.1"/>
    <property type="molecule type" value="Genomic_DNA"/>
</dbReference>